<accession>A0A497XP67</accession>
<dbReference type="Proteomes" id="UP000267841">
    <property type="component" value="Unassembled WGS sequence"/>
</dbReference>
<dbReference type="OrthoDB" id="9858137at2"/>
<reference evidence="1 2" key="1">
    <citation type="submission" date="2018-10" db="EMBL/GenBank/DDBJ databases">
        <title>Genomic Encyclopedia of Archaeal and Bacterial Type Strains, Phase II (KMG-II): from individual species to whole genera.</title>
        <authorList>
            <person name="Goeker M."/>
        </authorList>
    </citation>
    <scope>NUCLEOTIDE SEQUENCE [LARGE SCALE GENOMIC DNA]</scope>
    <source>
        <strain evidence="1 2">DSM 16510</strain>
    </source>
</reference>
<protein>
    <submittedName>
        <fullName evidence="1">Uncharacterized protein</fullName>
    </submittedName>
</protein>
<evidence type="ECO:0000313" key="1">
    <source>
        <dbReference type="EMBL" id="RLJ70094.1"/>
    </source>
</evidence>
<organism evidence="1 2">
    <name type="scientific">Hydrogenivirga caldilitoris</name>
    <dbReference type="NCBI Taxonomy" id="246264"/>
    <lineage>
        <taxon>Bacteria</taxon>
        <taxon>Pseudomonadati</taxon>
        <taxon>Aquificota</taxon>
        <taxon>Aquificia</taxon>
        <taxon>Aquificales</taxon>
        <taxon>Aquificaceae</taxon>
        <taxon>Hydrogenivirga</taxon>
    </lineage>
</organism>
<dbReference type="AlphaFoldDB" id="A0A497XP67"/>
<dbReference type="EMBL" id="RCCJ01000001">
    <property type="protein sequence ID" value="RLJ70094.1"/>
    <property type="molecule type" value="Genomic_DNA"/>
</dbReference>
<dbReference type="RefSeq" id="WP_121009203.1">
    <property type="nucleotide sequence ID" value="NZ_RCCJ01000001.1"/>
</dbReference>
<evidence type="ECO:0000313" key="2">
    <source>
        <dbReference type="Proteomes" id="UP000267841"/>
    </source>
</evidence>
<sequence length="129" mass="13904">MRQLMLLSALLTVLLLSFPKAGEIQYLSDRELDEVHAQGLNIINGAVGDIINSTLGNLVQNINIKDYIDMSGSVLISDNAQSNAWNPVNASNSAVNNSYNIFIIIESSLTNPTFNVNTVLNAINGSTLP</sequence>
<comment type="caution">
    <text evidence="1">The sequence shown here is derived from an EMBL/GenBank/DDBJ whole genome shotgun (WGS) entry which is preliminary data.</text>
</comment>
<gene>
    <name evidence="1" type="ORF">BCF55_0358</name>
</gene>
<name>A0A497XP67_9AQUI</name>
<proteinExistence type="predicted"/>
<keyword evidence="2" id="KW-1185">Reference proteome</keyword>